<sequence>MCTSAGNSHPKGPRVREKNQQGTGAGGAGLRGGAGAEAWWCGIGPTTRRRGLDIRSTARFSVHAAVTTRNGDRRALAFGRSGPPMADLAEGAAGQLGDGRRGRGCRMEGGGRTSTSAPPVAALAAWVLGPLPHEAATRRLALTPHEATARRLGPPPPVALR</sequence>
<reference evidence="2 3" key="1">
    <citation type="submission" date="2012-08" db="EMBL/GenBank/DDBJ databases">
        <title>Oryza genome evolution.</title>
        <authorList>
            <person name="Wing R.A."/>
        </authorList>
    </citation>
    <scope>NUCLEOTIDE SEQUENCE</scope>
</reference>
<feature type="region of interest" description="Disordered" evidence="1">
    <location>
        <begin position="92"/>
        <end position="117"/>
    </location>
</feature>
<dbReference type="AlphaFoldDB" id="A0A0D9XCJ9"/>
<feature type="compositionally biased region" description="Gly residues" evidence="1">
    <location>
        <begin position="23"/>
        <end position="32"/>
    </location>
</feature>
<proteinExistence type="predicted"/>
<reference evidence="3" key="2">
    <citation type="submission" date="2013-12" db="EMBL/GenBank/DDBJ databases">
        <authorList>
            <person name="Yu Y."/>
            <person name="Lee S."/>
            <person name="de Baynast K."/>
            <person name="Wissotski M."/>
            <person name="Liu L."/>
            <person name="Talag J."/>
            <person name="Goicoechea J."/>
            <person name="Angelova A."/>
            <person name="Jetty R."/>
            <person name="Kudrna D."/>
            <person name="Golser W."/>
            <person name="Rivera L."/>
            <person name="Zhang J."/>
            <person name="Wing R."/>
        </authorList>
    </citation>
    <scope>NUCLEOTIDE SEQUENCE</scope>
</reference>
<dbReference type="HOGENOM" id="CLU_1646159_0_0_1"/>
<dbReference type="Gramene" id="LPERR09G04090.1">
    <property type="protein sequence ID" value="LPERR09G04090.1"/>
    <property type="gene ID" value="LPERR09G04090"/>
</dbReference>
<dbReference type="Proteomes" id="UP000032180">
    <property type="component" value="Chromosome 9"/>
</dbReference>
<feature type="region of interest" description="Disordered" evidence="1">
    <location>
        <begin position="1"/>
        <end position="32"/>
    </location>
</feature>
<evidence type="ECO:0000256" key="1">
    <source>
        <dbReference type="SAM" id="MobiDB-lite"/>
    </source>
</evidence>
<evidence type="ECO:0000313" key="3">
    <source>
        <dbReference type="Proteomes" id="UP000032180"/>
    </source>
</evidence>
<evidence type="ECO:0000313" key="2">
    <source>
        <dbReference type="EnsemblPlants" id="LPERR09G04090.1"/>
    </source>
</evidence>
<reference evidence="2" key="3">
    <citation type="submission" date="2015-04" db="UniProtKB">
        <authorList>
            <consortium name="EnsemblPlants"/>
        </authorList>
    </citation>
    <scope>IDENTIFICATION</scope>
</reference>
<protein>
    <submittedName>
        <fullName evidence="2">Uncharacterized protein</fullName>
    </submittedName>
</protein>
<keyword evidence="3" id="KW-1185">Reference proteome</keyword>
<accession>A0A0D9XCJ9</accession>
<name>A0A0D9XCJ9_9ORYZ</name>
<dbReference type="EnsemblPlants" id="LPERR09G04090.1">
    <property type="protein sequence ID" value="LPERR09G04090.1"/>
    <property type="gene ID" value="LPERR09G04090"/>
</dbReference>
<organism evidence="2 3">
    <name type="scientific">Leersia perrieri</name>
    <dbReference type="NCBI Taxonomy" id="77586"/>
    <lineage>
        <taxon>Eukaryota</taxon>
        <taxon>Viridiplantae</taxon>
        <taxon>Streptophyta</taxon>
        <taxon>Embryophyta</taxon>
        <taxon>Tracheophyta</taxon>
        <taxon>Spermatophyta</taxon>
        <taxon>Magnoliopsida</taxon>
        <taxon>Liliopsida</taxon>
        <taxon>Poales</taxon>
        <taxon>Poaceae</taxon>
        <taxon>BOP clade</taxon>
        <taxon>Oryzoideae</taxon>
        <taxon>Oryzeae</taxon>
        <taxon>Oryzinae</taxon>
        <taxon>Leersia</taxon>
    </lineage>
</organism>